<dbReference type="SUPFAM" id="SSF57184">
    <property type="entry name" value="Growth factor receptor domain"/>
    <property type="match status" value="1"/>
</dbReference>
<dbReference type="FunFam" id="2.10.25.10:FF:000038">
    <property type="entry name" value="Fibrillin 2"/>
    <property type="match status" value="1"/>
</dbReference>
<dbReference type="CDD" id="cd00054">
    <property type="entry name" value="EGF_CA"/>
    <property type="match status" value="1"/>
</dbReference>
<name>A0A8J5MNB4_HOMAM</name>
<dbReference type="PANTHER" id="PTHR13361">
    <property type="entry name" value="WW DOMAIN-BINDING PROTEIN 11"/>
    <property type="match status" value="1"/>
</dbReference>
<feature type="compositionally biased region" description="Pro residues" evidence="6">
    <location>
        <begin position="1025"/>
        <end position="1052"/>
    </location>
</feature>
<dbReference type="PROSITE" id="PS01187">
    <property type="entry name" value="EGF_CA"/>
    <property type="match status" value="1"/>
</dbReference>
<dbReference type="SMART" id="SM00181">
    <property type="entry name" value="EGF"/>
    <property type="match status" value="2"/>
</dbReference>
<dbReference type="PROSITE" id="PS00022">
    <property type="entry name" value="EGF_1"/>
    <property type="match status" value="1"/>
</dbReference>
<protein>
    <submittedName>
        <fullName evidence="10">Interphotoreceptor matrix proteoglycan 2-like</fullName>
    </submittedName>
</protein>
<evidence type="ECO:0000256" key="5">
    <source>
        <dbReference type="PROSITE-ProRule" id="PRU00076"/>
    </source>
</evidence>
<feature type="domain" description="SEA" evidence="8">
    <location>
        <begin position="1120"/>
        <end position="1254"/>
    </location>
</feature>
<keyword evidence="2" id="KW-0732">Signal</keyword>
<feature type="domain" description="EGF-like" evidence="9">
    <location>
        <begin position="1297"/>
        <end position="1331"/>
    </location>
</feature>
<feature type="disulfide bond" evidence="5">
    <location>
        <begin position="1321"/>
        <end position="1330"/>
    </location>
</feature>
<dbReference type="EMBL" id="JAHLQT010036987">
    <property type="protein sequence ID" value="KAG7157729.1"/>
    <property type="molecule type" value="Genomic_DNA"/>
</dbReference>
<dbReference type="InterPro" id="IPR049883">
    <property type="entry name" value="NOTCH1_EGF-like"/>
</dbReference>
<dbReference type="Proteomes" id="UP000747542">
    <property type="component" value="Unassembled WGS sequence"/>
</dbReference>
<dbReference type="InterPro" id="IPR000152">
    <property type="entry name" value="EGF-type_Asp/Asn_hydroxyl_site"/>
</dbReference>
<evidence type="ECO:0000259" key="9">
    <source>
        <dbReference type="PROSITE" id="PS50026"/>
    </source>
</evidence>
<dbReference type="SMART" id="SM00179">
    <property type="entry name" value="EGF_CA"/>
    <property type="match status" value="1"/>
</dbReference>
<comment type="caution">
    <text evidence="10">The sequence shown here is derived from an EMBL/GenBank/DDBJ whole genome shotgun (WGS) entry which is preliminary data.</text>
</comment>
<evidence type="ECO:0000256" key="3">
    <source>
        <dbReference type="ARBA" id="ARBA00022737"/>
    </source>
</evidence>
<dbReference type="Pfam" id="PF01390">
    <property type="entry name" value="SEA"/>
    <property type="match status" value="1"/>
</dbReference>
<dbReference type="InterPro" id="IPR018097">
    <property type="entry name" value="EGF_Ca-bd_CS"/>
</dbReference>
<dbReference type="InterPro" id="IPR000082">
    <property type="entry name" value="SEA_dom"/>
</dbReference>
<feature type="compositionally biased region" description="Low complexity" evidence="6">
    <location>
        <begin position="9"/>
        <end position="31"/>
    </location>
</feature>
<evidence type="ECO:0000256" key="6">
    <source>
        <dbReference type="SAM" id="MobiDB-lite"/>
    </source>
</evidence>
<feature type="compositionally biased region" description="Low complexity" evidence="6">
    <location>
        <begin position="761"/>
        <end position="800"/>
    </location>
</feature>
<feature type="region of interest" description="Disordered" evidence="6">
    <location>
        <begin position="1005"/>
        <end position="1074"/>
    </location>
</feature>
<dbReference type="InterPro" id="IPR009030">
    <property type="entry name" value="Growth_fac_rcpt_cys_sf"/>
</dbReference>
<evidence type="ECO:0000313" key="10">
    <source>
        <dbReference type="EMBL" id="KAG7157729.1"/>
    </source>
</evidence>
<evidence type="ECO:0000259" key="8">
    <source>
        <dbReference type="PROSITE" id="PS50024"/>
    </source>
</evidence>
<feature type="region of interest" description="Disordered" evidence="6">
    <location>
        <begin position="661"/>
        <end position="684"/>
    </location>
</feature>
<feature type="region of interest" description="Disordered" evidence="6">
    <location>
        <begin position="327"/>
        <end position="415"/>
    </location>
</feature>
<feature type="region of interest" description="Disordered" evidence="6">
    <location>
        <begin position="761"/>
        <end position="880"/>
    </location>
</feature>
<dbReference type="GO" id="GO:0005509">
    <property type="term" value="F:calcium ion binding"/>
    <property type="evidence" value="ECO:0007669"/>
    <property type="project" value="InterPro"/>
</dbReference>
<reference evidence="10" key="1">
    <citation type="journal article" date="2021" name="Sci. Adv.">
        <title>The American lobster genome reveals insights on longevity, neural, and immune adaptations.</title>
        <authorList>
            <person name="Polinski J.M."/>
            <person name="Zimin A.V."/>
            <person name="Clark K.F."/>
            <person name="Kohn A.B."/>
            <person name="Sadowski N."/>
            <person name="Timp W."/>
            <person name="Ptitsyn A."/>
            <person name="Khanna P."/>
            <person name="Romanova D.Y."/>
            <person name="Williams P."/>
            <person name="Greenwood S.J."/>
            <person name="Moroz L.L."/>
            <person name="Walt D.R."/>
            <person name="Bodnar A.G."/>
        </authorList>
    </citation>
    <scope>NUCLEOTIDE SEQUENCE</scope>
    <source>
        <strain evidence="10">GMGI-L3</strain>
    </source>
</reference>
<dbReference type="InterPro" id="IPR001881">
    <property type="entry name" value="EGF-like_Ca-bd_dom"/>
</dbReference>
<feature type="compositionally biased region" description="Polar residues" evidence="6">
    <location>
        <begin position="808"/>
        <end position="825"/>
    </location>
</feature>
<gene>
    <name evidence="10" type="primary">Impg2-L</name>
    <name evidence="10" type="ORF">Hamer_G018798</name>
</gene>
<dbReference type="PROSITE" id="PS00010">
    <property type="entry name" value="ASX_HYDROXYL"/>
    <property type="match status" value="1"/>
</dbReference>
<evidence type="ECO:0000256" key="1">
    <source>
        <dbReference type="ARBA" id="ARBA00022536"/>
    </source>
</evidence>
<sequence>DLPTEDIDLTTAFPHTPATTPASTPASTPLPDDLRGGETEVVGWAETTVDGLDASESQTEVPSTDDPPGTVTTRLTTLPVSDIVEEPDGATVLEIQDLLTTDGDVVLTLPPGDDVSVLDSVVVLTTVQSEPGVDTVTDGRDAISTVHDDGVSVLDSVMDGDVTDDVGVTTISVTDGGYTIPGEDSAMDSSGTVATVQDVFYLDSATNGEYTVTSTVPGDDAESTVLTAVDSVTDEDEILSTVQDSAVTGVNTVTDEEEVTAQGGVTGEGVMTTTVTGGLLTVGVTDGDDVTAAVTGDEGTAAVIDGGETEATDSTTAVSHDTLEQDLEIPEAVVARDPSSSTPSGDLEEEETITPVSVTLETDLTPEDDHQDPVSDPPLTEAALDDEAGKTTKNLPDDNDDDDSATMESDDSNGSDYDLIVETVISTATIYFDDDSLQHLGTSRRFPRTVSADLRATPAQLNDVEMTEQYRGFLSRHYPPSSLTTYTTIVDHSNLRKTNRKSDPQPDIDDIIKGIVQLLGGNVKVTAAEVPQTRLTTFGNLDVTSTRINNRGPPRLTHIPYGILNSPVQTRPPIRRPVSSPANLPNLRPLPGRPQFVANTRPPFLVPLPPSLASRPLPPLQRPYATGIPLPIDLLPNSDEVYDTQPEITVNPVIPGFPDYGDKTLASRPTAGESPHTTESSQTTPTLLHMAPTSLIPPPPPQVDTEEIDNITTFATITSTTQLVAQILSDVLETSTSVSSIEPETSTTNSETNVATDVIPSTTSVPEVSTTSVPISQDTAAATTTTTTTTTPPSQTTSETYLLPSMLDPTSTVTSTSVLDQEPQPTSTITTSTSSTTLSQSSATPSITTPTPLLSIPRLPTPSYRPTGPPPPSLSHPRPGVVLDDSQYRPGQIITGTVVPYDVGGPGDIFDVTVSAHQGFGPPIRGPPFRPRPPNSGQPYLSQGIAQGPLVTTPVEGNNGFVSIDGRKTYFDLFPTTATHDQEYLQPPSQQSMVGTGVGVVIPEVDIPLDSSGPPNNQGGYYPQPSAPQPAIPPPTPPTPHPQQPTPHPQQPTTPTSRPTRKPYNRRPTQPSIRIDTCIVGDDSTCQEQLGEVCRTEEEVSSCYCKPGTARRRPRTPCKRIISLYMSLKVDRVGDQRIVWGGNYYNPESQEYRLLEWEARHAISNAMSKTPLSSAYMGNTVHKFYSLGGKVIVNSTINLEDLPSTRSRNIRHTLQRQIIQVIQSHANNVGDSAIWVDGPLNPIPDVSDVNECNEATLHDCHVHASCINEFGTFTCRCLPGYTDRFSDDPEQVGRKCESCSSDYCNKRGDCHIQDGHKVCQCRGSYYGTRCEIDGEVLGVAVGASVAAVVIIVLTLIFLLLARGAALGGFAVNVQHKGSSSTAHQYGATLEDRMRWAQLADTLSSQNIYAQQQQQGYHHGDVGGPGVGAYTASSRDYLTSAVPSTPFSIYNRVTRAISNSTMAAAARDGGGGLLSRIRNVFGGRRGGGARKGKERRPPYMMSQEPSLTLQQLMALHTHLSSVS</sequence>
<dbReference type="PANTHER" id="PTHR13361:SF1">
    <property type="entry name" value="WW DOMAIN-BINDING PROTEIN 11"/>
    <property type="match status" value="1"/>
</dbReference>
<feature type="region of interest" description="Disordered" evidence="6">
    <location>
        <begin position="561"/>
        <end position="589"/>
    </location>
</feature>
<dbReference type="InterPro" id="IPR036364">
    <property type="entry name" value="SEA_dom_sf"/>
</dbReference>
<feature type="non-terminal residue" evidence="10">
    <location>
        <position position="1522"/>
    </location>
</feature>
<evidence type="ECO:0000256" key="7">
    <source>
        <dbReference type="SAM" id="Phobius"/>
    </source>
</evidence>
<comment type="caution">
    <text evidence="5">Lacks conserved residue(s) required for the propagation of feature annotation.</text>
</comment>
<dbReference type="GO" id="GO:0005681">
    <property type="term" value="C:spliceosomal complex"/>
    <property type="evidence" value="ECO:0007669"/>
    <property type="project" value="TreeGrafter"/>
</dbReference>
<proteinExistence type="predicted"/>
<dbReference type="SUPFAM" id="SSF82671">
    <property type="entry name" value="SEA domain"/>
    <property type="match status" value="1"/>
</dbReference>
<dbReference type="InterPro" id="IPR000742">
    <property type="entry name" value="EGF"/>
</dbReference>
<keyword evidence="3" id="KW-0677">Repeat</keyword>
<feature type="compositionally biased region" description="Low complexity" evidence="6">
    <location>
        <begin position="826"/>
        <end position="866"/>
    </location>
</feature>
<evidence type="ECO:0000256" key="2">
    <source>
        <dbReference type="ARBA" id="ARBA00022729"/>
    </source>
</evidence>
<feature type="compositionally biased region" description="Acidic residues" evidence="6">
    <location>
        <begin position="397"/>
        <end position="413"/>
    </location>
</feature>
<keyword evidence="7" id="KW-1133">Transmembrane helix</keyword>
<feature type="domain" description="EGF-like" evidence="9">
    <location>
        <begin position="1248"/>
        <end position="1287"/>
    </location>
</feature>
<dbReference type="PROSITE" id="PS50024">
    <property type="entry name" value="SEA"/>
    <property type="match status" value="1"/>
</dbReference>
<evidence type="ECO:0000256" key="4">
    <source>
        <dbReference type="ARBA" id="ARBA00023157"/>
    </source>
</evidence>
<keyword evidence="7" id="KW-0472">Membrane</keyword>
<feature type="transmembrane region" description="Helical" evidence="7">
    <location>
        <begin position="1336"/>
        <end position="1360"/>
    </location>
</feature>
<dbReference type="Pfam" id="PF07645">
    <property type="entry name" value="EGF_CA"/>
    <property type="match status" value="1"/>
</dbReference>
<feature type="region of interest" description="Disordered" evidence="6">
    <location>
        <begin position="1"/>
        <end position="69"/>
    </location>
</feature>
<feature type="compositionally biased region" description="Polar residues" evidence="6">
    <location>
        <begin position="675"/>
        <end position="684"/>
    </location>
</feature>
<keyword evidence="11" id="KW-1185">Reference proteome</keyword>
<keyword evidence="1 5" id="KW-0245">EGF-like domain</keyword>
<keyword evidence="4 5" id="KW-1015">Disulfide bond</keyword>
<evidence type="ECO:0000313" key="11">
    <source>
        <dbReference type="Proteomes" id="UP000747542"/>
    </source>
</evidence>
<dbReference type="Gene3D" id="2.10.25.10">
    <property type="entry name" value="Laminin"/>
    <property type="match status" value="1"/>
</dbReference>
<keyword evidence="7" id="KW-0812">Transmembrane</keyword>
<accession>A0A8J5MNB4</accession>
<organism evidence="10 11">
    <name type="scientific">Homarus americanus</name>
    <name type="common">American lobster</name>
    <dbReference type="NCBI Taxonomy" id="6706"/>
    <lineage>
        <taxon>Eukaryota</taxon>
        <taxon>Metazoa</taxon>
        <taxon>Ecdysozoa</taxon>
        <taxon>Arthropoda</taxon>
        <taxon>Crustacea</taxon>
        <taxon>Multicrustacea</taxon>
        <taxon>Malacostraca</taxon>
        <taxon>Eumalacostraca</taxon>
        <taxon>Eucarida</taxon>
        <taxon>Decapoda</taxon>
        <taxon>Pleocyemata</taxon>
        <taxon>Astacidea</taxon>
        <taxon>Nephropoidea</taxon>
        <taxon>Nephropidae</taxon>
        <taxon>Homarus</taxon>
    </lineage>
</organism>
<dbReference type="PROSITE" id="PS50026">
    <property type="entry name" value="EGF_3"/>
    <property type="match status" value="2"/>
</dbReference>